<dbReference type="PANTHER" id="PTHR19384">
    <property type="entry name" value="NITRIC OXIDE SYNTHASE-RELATED"/>
    <property type="match status" value="1"/>
</dbReference>
<dbReference type="GO" id="GO:0050660">
    <property type="term" value="F:flavin adenine dinucleotide binding"/>
    <property type="evidence" value="ECO:0007669"/>
    <property type="project" value="TreeGrafter"/>
</dbReference>
<dbReference type="GO" id="GO:0005829">
    <property type="term" value="C:cytosol"/>
    <property type="evidence" value="ECO:0007669"/>
    <property type="project" value="TreeGrafter"/>
</dbReference>
<dbReference type="InterPro" id="IPR001709">
    <property type="entry name" value="Flavoprot_Pyr_Nucl_cyt_Rdtase"/>
</dbReference>
<dbReference type="PRINTS" id="PR00371">
    <property type="entry name" value="FPNCR"/>
</dbReference>
<dbReference type="PANTHER" id="PTHR19384:SF10">
    <property type="entry name" value="NADPH-DEPENDENT DIFLAVIN OXIDOREDUCTASE 1"/>
    <property type="match status" value="1"/>
</dbReference>
<dbReference type="Proteomes" id="UP000813462">
    <property type="component" value="Unassembled WGS sequence"/>
</dbReference>
<evidence type="ECO:0000256" key="1">
    <source>
        <dbReference type="ARBA" id="ARBA00022630"/>
    </source>
</evidence>
<gene>
    <name evidence="2" type="ORF">FEM48_Zijuj12G0134700</name>
</gene>
<accession>A0A978UDL4</accession>
<dbReference type="EMBL" id="JAEACU010000012">
    <property type="protein sequence ID" value="KAH7512857.1"/>
    <property type="molecule type" value="Genomic_DNA"/>
</dbReference>
<evidence type="ECO:0008006" key="4">
    <source>
        <dbReference type="Google" id="ProtNLM"/>
    </source>
</evidence>
<sequence>MEEGPKVLILYASQTGNVLDMAKQVGREAERRGCPVKLLSSAEKSALTQNQPLTKGGCGKDVRHLEFFKHLRHDWGLCSTWLNQLDPEECTYIPIWFHKDSLPPSTTSLPLILIGPVTGCAPFHGFVEERSIQKAEGGGFYVAFSRNQQQKVYVQHKMKEYSRRLWNLLNQGAAVYVACSSTQMPSDVSSAFKDIVRWLRALHKAAK</sequence>
<dbReference type="AlphaFoldDB" id="A0A978UDL4"/>
<keyword evidence="1" id="KW-0285">Flavoprotein</keyword>
<dbReference type="GO" id="GO:0010181">
    <property type="term" value="F:FMN binding"/>
    <property type="evidence" value="ECO:0007669"/>
    <property type="project" value="TreeGrafter"/>
</dbReference>
<organism evidence="2 3">
    <name type="scientific">Ziziphus jujuba var. spinosa</name>
    <dbReference type="NCBI Taxonomy" id="714518"/>
    <lineage>
        <taxon>Eukaryota</taxon>
        <taxon>Viridiplantae</taxon>
        <taxon>Streptophyta</taxon>
        <taxon>Embryophyta</taxon>
        <taxon>Tracheophyta</taxon>
        <taxon>Spermatophyta</taxon>
        <taxon>Magnoliopsida</taxon>
        <taxon>eudicotyledons</taxon>
        <taxon>Gunneridae</taxon>
        <taxon>Pentapetalae</taxon>
        <taxon>rosids</taxon>
        <taxon>fabids</taxon>
        <taxon>Rosales</taxon>
        <taxon>Rhamnaceae</taxon>
        <taxon>Paliureae</taxon>
        <taxon>Ziziphus</taxon>
    </lineage>
</organism>
<name>A0A978UDL4_ZIZJJ</name>
<dbReference type="Gene3D" id="3.40.50.360">
    <property type="match status" value="1"/>
</dbReference>
<protein>
    <recommendedName>
        <fullName evidence="4">Flavodoxin-like domain-containing protein</fullName>
    </recommendedName>
</protein>
<comment type="caution">
    <text evidence="2">The sequence shown here is derived from an EMBL/GenBank/DDBJ whole genome shotgun (WGS) entry which is preliminary data.</text>
</comment>
<proteinExistence type="predicted"/>
<evidence type="ECO:0000313" key="2">
    <source>
        <dbReference type="EMBL" id="KAH7512857.1"/>
    </source>
</evidence>
<dbReference type="GO" id="GO:0016491">
    <property type="term" value="F:oxidoreductase activity"/>
    <property type="evidence" value="ECO:0007669"/>
    <property type="project" value="InterPro"/>
</dbReference>
<dbReference type="InterPro" id="IPR029039">
    <property type="entry name" value="Flavoprotein-like_sf"/>
</dbReference>
<evidence type="ECO:0000313" key="3">
    <source>
        <dbReference type="Proteomes" id="UP000813462"/>
    </source>
</evidence>
<reference evidence="2" key="1">
    <citation type="journal article" date="2021" name="Front. Plant Sci.">
        <title>Chromosome-Scale Genome Assembly for Chinese Sour Jujube and Insights Into Its Genome Evolution and Domestication Signature.</title>
        <authorList>
            <person name="Shen L.-Y."/>
            <person name="Luo H."/>
            <person name="Wang X.-L."/>
            <person name="Wang X.-M."/>
            <person name="Qiu X.-J."/>
            <person name="Liu H."/>
            <person name="Zhou S.-S."/>
            <person name="Jia K.-H."/>
            <person name="Nie S."/>
            <person name="Bao Y.-T."/>
            <person name="Zhang R.-G."/>
            <person name="Yun Q.-Z."/>
            <person name="Chai Y.-H."/>
            <person name="Lu J.-Y."/>
            <person name="Li Y."/>
            <person name="Zhao S.-W."/>
            <person name="Mao J.-F."/>
            <person name="Jia S.-G."/>
            <person name="Mao Y.-M."/>
        </authorList>
    </citation>
    <scope>NUCLEOTIDE SEQUENCE</scope>
    <source>
        <strain evidence="2">AT0</strain>
        <tissue evidence="2">Leaf</tissue>
    </source>
</reference>
<dbReference type="Gene3D" id="3.40.50.80">
    <property type="entry name" value="Nucleotide-binding domain of ferredoxin-NADP reductase (FNR) module"/>
    <property type="match status" value="2"/>
</dbReference>
<dbReference type="InterPro" id="IPR039261">
    <property type="entry name" value="FNR_nucleotide-bd"/>
</dbReference>
<dbReference type="SUPFAM" id="SSF52218">
    <property type="entry name" value="Flavoproteins"/>
    <property type="match status" value="1"/>
</dbReference>
<dbReference type="SUPFAM" id="SSF52343">
    <property type="entry name" value="Ferredoxin reductase-like, C-terminal NADP-linked domain"/>
    <property type="match status" value="1"/>
</dbReference>